<dbReference type="CDD" id="cd00093">
    <property type="entry name" value="HTH_XRE"/>
    <property type="match status" value="1"/>
</dbReference>
<name>A0ABT1A5S8_9PSEU</name>
<dbReference type="PROSITE" id="PS50943">
    <property type="entry name" value="HTH_CROC1"/>
    <property type="match status" value="1"/>
</dbReference>
<keyword evidence="3" id="KW-1185">Reference proteome</keyword>
<accession>A0ABT1A5S8</accession>
<evidence type="ECO:0000259" key="1">
    <source>
        <dbReference type="PROSITE" id="PS50943"/>
    </source>
</evidence>
<dbReference type="InterPro" id="IPR001387">
    <property type="entry name" value="Cro/C1-type_HTH"/>
</dbReference>
<protein>
    <submittedName>
        <fullName evidence="2">Helix-turn-helix transcriptional regulator</fullName>
    </submittedName>
</protein>
<dbReference type="Proteomes" id="UP001165283">
    <property type="component" value="Unassembled WGS sequence"/>
</dbReference>
<dbReference type="RefSeq" id="WP_252441856.1">
    <property type="nucleotide sequence ID" value="NZ_JAGSOV010000051.1"/>
</dbReference>
<dbReference type="SMART" id="SM00530">
    <property type="entry name" value="HTH_XRE"/>
    <property type="match status" value="1"/>
</dbReference>
<reference evidence="2" key="1">
    <citation type="submission" date="2021-04" db="EMBL/GenBank/DDBJ databases">
        <title>Pseudonocardia sp. nov., isolated from sandy soil of mangrove forest.</title>
        <authorList>
            <person name="Zan Z."/>
            <person name="Huang R."/>
            <person name="Liu W."/>
        </authorList>
    </citation>
    <scope>NUCLEOTIDE SEQUENCE</scope>
    <source>
        <strain evidence="2">S2-4</strain>
    </source>
</reference>
<dbReference type="InterPro" id="IPR010982">
    <property type="entry name" value="Lambda_DNA-bd_dom_sf"/>
</dbReference>
<organism evidence="2 3">
    <name type="scientific">Pseudonocardia humida</name>
    <dbReference type="NCBI Taxonomy" id="2800819"/>
    <lineage>
        <taxon>Bacteria</taxon>
        <taxon>Bacillati</taxon>
        <taxon>Actinomycetota</taxon>
        <taxon>Actinomycetes</taxon>
        <taxon>Pseudonocardiales</taxon>
        <taxon>Pseudonocardiaceae</taxon>
        <taxon>Pseudonocardia</taxon>
    </lineage>
</organism>
<dbReference type="Gene3D" id="1.10.260.40">
    <property type="entry name" value="lambda repressor-like DNA-binding domains"/>
    <property type="match status" value="1"/>
</dbReference>
<evidence type="ECO:0000313" key="3">
    <source>
        <dbReference type="Proteomes" id="UP001165283"/>
    </source>
</evidence>
<sequence>MTRTRPPRRGPAPGGEPTVTALRAARSARGWSQSEAARRLAALGRERGAPVAAAASLKTQLSRWENGHALPDPPYRELLTELYGRPAAELGLAAHGADIPDADGPGRLRTALAEAAAAARAGAAPWWDQLAAAARLDDELGAAGAGALVDAQIERLSEIVAHAVDPGPRAGLAAVLSAAAALGAAQSLDRGHHDLAWRRYDRSLAAAREAAVPEAVAAAVAGQAEVLVDAGEPAAAVALLGSAAPGAGSTAEVRLAGAMAVAAAAAGDRAAATRAIDDARHRWSEVVDVVTPLPGLRIDVADVHRWHGHALAELGDRAAAAPLHRALDVPQRSVRHRAAVHADLARVLGEAEPALAAEHAATARELATGIGSARVAGRLARPLPTGRAT</sequence>
<feature type="domain" description="HTH cro/C1-type" evidence="1">
    <location>
        <begin position="22"/>
        <end position="90"/>
    </location>
</feature>
<proteinExistence type="predicted"/>
<evidence type="ECO:0000313" key="2">
    <source>
        <dbReference type="EMBL" id="MCO1658184.1"/>
    </source>
</evidence>
<gene>
    <name evidence="2" type="ORF">KDL28_24280</name>
</gene>
<dbReference type="EMBL" id="JAGSOV010000051">
    <property type="protein sequence ID" value="MCO1658184.1"/>
    <property type="molecule type" value="Genomic_DNA"/>
</dbReference>
<comment type="caution">
    <text evidence="2">The sequence shown here is derived from an EMBL/GenBank/DDBJ whole genome shotgun (WGS) entry which is preliminary data.</text>
</comment>